<dbReference type="OrthoDB" id="8843934at2"/>
<feature type="transmembrane region" description="Helical" evidence="8">
    <location>
        <begin position="284"/>
        <end position="303"/>
    </location>
</feature>
<feature type="transmembrane region" description="Helical" evidence="8">
    <location>
        <begin position="88"/>
        <end position="106"/>
    </location>
</feature>
<evidence type="ECO:0000313" key="10">
    <source>
        <dbReference type="Proteomes" id="UP000005808"/>
    </source>
</evidence>
<dbReference type="EMBL" id="AHJE01000140">
    <property type="protein sequence ID" value="EHP38204.1"/>
    <property type="molecule type" value="Genomic_DNA"/>
</dbReference>
<keyword evidence="5 8" id="KW-0812">Transmembrane</keyword>
<protein>
    <submittedName>
        <fullName evidence="9">Sugar ABC transporter permease</fullName>
    </submittedName>
</protein>
<evidence type="ECO:0000313" key="9">
    <source>
        <dbReference type="EMBL" id="EHP38204.1"/>
    </source>
</evidence>
<dbReference type="InterPro" id="IPR001851">
    <property type="entry name" value="ABC_transp_permease"/>
</dbReference>
<keyword evidence="2" id="KW-0813">Transport</keyword>
<evidence type="ECO:0000256" key="1">
    <source>
        <dbReference type="ARBA" id="ARBA00004651"/>
    </source>
</evidence>
<dbReference type="RefSeq" id="WP_006163783.1">
    <property type="nucleotide sequence ID" value="NZ_AHJE01000140.1"/>
</dbReference>
<feature type="transmembrane region" description="Helical" evidence="8">
    <location>
        <begin position="260"/>
        <end position="278"/>
    </location>
</feature>
<gene>
    <name evidence="9" type="ORF">OR16_38534</name>
</gene>
<proteinExistence type="predicted"/>
<dbReference type="AlphaFoldDB" id="H1SH13"/>
<dbReference type="PATRIC" id="fig|1127483.3.peg.7676"/>
<keyword evidence="7 8" id="KW-0472">Membrane</keyword>
<organism evidence="9 10">
    <name type="scientific">Cupriavidus basilensis OR16</name>
    <dbReference type="NCBI Taxonomy" id="1127483"/>
    <lineage>
        <taxon>Bacteria</taxon>
        <taxon>Pseudomonadati</taxon>
        <taxon>Pseudomonadota</taxon>
        <taxon>Betaproteobacteria</taxon>
        <taxon>Burkholderiales</taxon>
        <taxon>Burkholderiaceae</taxon>
        <taxon>Cupriavidus</taxon>
    </lineage>
</organism>
<evidence type="ECO:0000256" key="4">
    <source>
        <dbReference type="ARBA" id="ARBA00022519"/>
    </source>
</evidence>
<feature type="transmembrane region" description="Helical" evidence="8">
    <location>
        <begin position="113"/>
        <end position="133"/>
    </location>
</feature>
<dbReference type="GO" id="GO:0005886">
    <property type="term" value="C:plasma membrane"/>
    <property type="evidence" value="ECO:0007669"/>
    <property type="project" value="UniProtKB-SubCell"/>
</dbReference>
<feature type="transmembrane region" description="Helical" evidence="8">
    <location>
        <begin position="208"/>
        <end position="227"/>
    </location>
</feature>
<feature type="transmembrane region" description="Helical" evidence="8">
    <location>
        <begin position="34"/>
        <end position="57"/>
    </location>
</feature>
<evidence type="ECO:0000256" key="8">
    <source>
        <dbReference type="SAM" id="Phobius"/>
    </source>
</evidence>
<dbReference type="Pfam" id="PF02653">
    <property type="entry name" value="BPD_transp_2"/>
    <property type="match status" value="1"/>
</dbReference>
<sequence length="321" mass="32403">MAWLRKWPASAWVCLALFVVCVIAVPRFGTSGNIFNLARVLAVLLLVAIGQGLVIVVRGLDFSVGSGVALFSVVAVLSMPAIGVGGAFAAGALAVLALGALNGALVGVLRIPAFLATLGTMIAVHGLCGVLVGGVPLDAPASVDFSALGRGQWLGLPLPLWLAGAALLVVGALTRYTAPGREWYLVGSNPDAAHLAGIAVKPRVLQAYLANAVLVAIAGAVLTSRLGSGQPNLYPNLPFEAIAACAIGGIPLGGGKGGPLHALFGCLILAMVGNALVLVNFPSYIQSVLLGVLILAAVLLQQLRGRSLRVSSLPSLPANAS</sequence>
<dbReference type="CDD" id="cd06579">
    <property type="entry name" value="TM_PBP1_transp_AraH_like"/>
    <property type="match status" value="1"/>
</dbReference>
<evidence type="ECO:0000256" key="2">
    <source>
        <dbReference type="ARBA" id="ARBA00022448"/>
    </source>
</evidence>
<accession>H1SH13</accession>
<dbReference type="GO" id="GO:0022857">
    <property type="term" value="F:transmembrane transporter activity"/>
    <property type="evidence" value="ECO:0007669"/>
    <property type="project" value="InterPro"/>
</dbReference>
<keyword evidence="3" id="KW-1003">Cell membrane</keyword>
<evidence type="ECO:0000256" key="7">
    <source>
        <dbReference type="ARBA" id="ARBA00023136"/>
    </source>
</evidence>
<reference evidence="9 10" key="1">
    <citation type="journal article" date="2012" name="J. Bacteriol.">
        <title>De Novo Genome Project of Cupriavidus basilensis OR16.</title>
        <authorList>
            <person name="Cserhati M."/>
            <person name="Kriszt B."/>
            <person name="Szoboszlay S."/>
            <person name="Toth A."/>
            <person name="Szabo I."/>
            <person name="Tancsics A."/>
            <person name="Nagy I."/>
            <person name="Horvath B."/>
            <person name="Nagy I."/>
            <person name="Kukolya J."/>
        </authorList>
    </citation>
    <scope>NUCLEOTIDE SEQUENCE [LARGE SCALE GENOMIC DNA]</scope>
    <source>
        <strain evidence="9 10">OR16</strain>
    </source>
</reference>
<dbReference type="PANTHER" id="PTHR32196">
    <property type="entry name" value="ABC TRANSPORTER PERMEASE PROTEIN YPHD-RELATED-RELATED"/>
    <property type="match status" value="1"/>
</dbReference>
<feature type="transmembrane region" description="Helical" evidence="8">
    <location>
        <begin position="153"/>
        <end position="173"/>
    </location>
</feature>
<evidence type="ECO:0000256" key="5">
    <source>
        <dbReference type="ARBA" id="ARBA00022692"/>
    </source>
</evidence>
<dbReference type="Proteomes" id="UP000005808">
    <property type="component" value="Unassembled WGS sequence"/>
</dbReference>
<feature type="transmembrane region" description="Helical" evidence="8">
    <location>
        <begin position="64"/>
        <end position="82"/>
    </location>
</feature>
<keyword evidence="6 8" id="KW-1133">Transmembrane helix</keyword>
<comment type="caution">
    <text evidence="9">The sequence shown here is derived from an EMBL/GenBank/DDBJ whole genome shotgun (WGS) entry which is preliminary data.</text>
</comment>
<dbReference type="PANTHER" id="PTHR32196:SF21">
    <property type="entry name" value="ABC TRANSPORTER PERMEASE PROTEIN YPHD-RELATED"/>
    <property type="match status" value="1"/>
</dbReference>
<evidence type="ECO:0000256" key="3">
    <source>
        <dbReference type="ARBA" id="ARBA00022475"/>
    </source>
</evidence>
<evidence type="ECO:0000256" key="6">
    <source>
        <dbReference type="ARBA" id="ARBA00022989"/>
    </source>
</evidence>
<comment type="subcellular location">
    <subcellularLocation>
        <location evidence="1">Cell membrane</location>
        <topology evidence="1">Multi-pass membrane protein</topology>
    </subcellularLocation>
</comment>
<keyword evidence="4" id="KW-0997">Cell inner membrane</keyword>
<name>H1SH13_9BURK</name>